<reference evidence="10 11" key="1">
    <citation type="submission" date="2016-10" db="EMBL/GenBank/DDBJ databases">
        <title>Genome sequence of the ascomycete fungus Penicillium subrubescens.</title>
        <authorList>
            <person name="De Vries R.P."/>
            <person name="Peng M."/>
            <person name="Dilokpimol A."/>
            <person name="Hilden K."/>
            <person name="Makela M.R."/>
            <person name="Grigoriev I."/>
            <person name="Riley R."/>
            <person name="Granchi Z."/>
        </authorList>
    </citation>
    <scope>NUCLEOTIDE SEQUENCE [LARGE SCALE GENOMIC DNA]</scope>
    <source>
        <strain evidence="10 11">CBS 132785</strain>
    </source>
</reference>
<accession>A0A1Q5U9R4</accession>
<evidence type="ECO:0000256" key="3">
    <source>
        <dbReference type="ARBA" id="ARBA00022617"/>
    </source>
</evidence>
<sequence>MAGPIVRVSPREVHIKDPDYYDEIYASAGRRREKDAAAVGRFDLDGSSFASVSPETHRQRRAPVEKFFSKAAITRTESTIQFCLHKLVQHLEGAYHSHKVISLDAGFSALTSDIIHQYVFGFNSGNLDQEDFNENIRDGISGLFRMGHIAFFFPIVQTILNVLPLSVVKMINPYAFALKDQKTDVHNRVVRFLSGEKGESGSVIEKLSSPDMPEHFRSADNLTDEGFSLVIGGTETTARSLSLGMYHLLSEPHLLKKLREEIRAVMPTPESKPTWNELEQLPYLMGVVLETLRLSTGIASRSPRRAPTETLVYKNHTIPAGSLISQTNYFVLMDPNIFPDPHAFDPERWTRAAAKGERLDRYLVNFSKGSRICLGMNLAYAELYLAIATLIRRFDLELFKTTIKNIEFARDFGTPFPDEGNYSIRVLVKGIVKE</sequence>
<evidence type="ECO:0000256" key="5">
    <source>
        <dbReference type="ARBA" id="ARBA00023002"/>
    </source>
</evidence>
<dbReference type="AlphaFoldDB" id="A0A1Q5U9R4"/>
<proteinExistence type="inferred from homology"/>
<dbReference type="GO" id="GO:0043386">
    <property type="term" value="P:mycotoxin biosynthetic process"/>
    <property type="evidence" value="ECO:0007669"/>
    <property type="project" value="UniProtKB-ARBA"/>
</dbReference>
<evidence type="ECO:0000256" key="4">
    <source>
        <dbReference type="ARBA" id="ARBA00022723"/>
    </source>
</evidence>
<comment type="cofactor">
    <cofactor evidence="1 8">
        <name>heme</name>
        <dbReference type="ChEBI" id="CHEBI:30413"/>
    </cofactor>
</comment>
<evidence type="ECO:0000313" key="11">
    <source>
        <dbReference type="Proteomes" id="UP000186955"/>
    </source>
</evidence>
<evidence type="ECO:0000256" key="7">
    <source>
        <dbReference type="ARBA" id="ARBA00023033"/>
    </source>
</evidence>
<evidence type="ECO:0000256" key="6">
    <source>
        <dbReference type="ARBA" id="ARBA00023004"/>
    </source>
</evidence>
<dbReference type="Gene3D" id="1.10.630.10">
    <property type="entry name" value="Cytochrome P450"/>
    <property type="match status" value="1"/>
</dbReference>
<dbReference type="Proteomes" id="UP000186955">
    <property type="component" value="Unassembled WGS sequence"/>
</dbReference>
<evidence type="ECO:0000256" key="8">
    <source>
        <dbReference type="PIRSR" id="PIRSR602401-1"/>
    </source>
</evidence>
<dbReference type="InterPro" id="IPR036396">
    <property type="entry name" value="Cyt_P450_sf"/>
</dbReference>
<dbReference type="GO" id="GO:0005506">
    <property type="term" value="F:iron ion binding"/>
    <property type="evidence" value="ECO:0007669"/>
    <property type="project" value="InterPro"/>
</dbReference>
<dbReference type="PANTHER" id="PTHR24305:SF157">
    <property type="entry name" value="N-ACETYLTRYPTOPHAN 6-HYDROXYLASE IVOC-RELATED"/>
    <property type="match status" value="1"/>
</dbReference>
<dbReference type="CDD" id="cd11062">
    <property type="entry name" value="CYP58-like"/>
    <property type="match status" value="1"/>
</dbReference>
<dbReference type="PROSITE" id="PS00086">
    <property type="entry name" value="CYTOCHROME_P450"/>
    <property type="match status" value="1"/>
</dbReference>
<dbReference type="InterPro" id="IPR050121">
    <property type="entry name" value="Cytochrome_P450_monoxygenase"/>
</dbReference>
<dbReference type="InterPro" id="IPR017972">
    <property type="entry name" value="Cyt_P450_CS"/>
</dbReference>
<dbReference type="GO" id="GO:0016705">
    <property type="term" value="F:oxidoreductase activity, acting on paired donors, with incorporation or reduction of molecular oxygen"/>
    <property type="evidence" value="ECO:0007669"/>
    <property type="project" value="InterPro"/>
</dbReference>
<feature type="binding site" description="axial binding residue" evidence="8">
    <location>
        <position position="373"/>
    </location>
    <ligand>
        <name>heme</name>
        <dbReference type="ChEBI" id="CHEBI:30413"/>
    </ligand>
    <ligandPart>
        <name>Fe</name>
        <dbReference type="ChEBI" id="CHEBI:18248"/>
    </ligandPart>
</feature>
<evidence type="ECO:0000313" key="10">
    <source>
        <dbReference type="EMBL" id="OKP09214.1"/>
    </source>
</evidence>
<comment type="caution">
    <text evidence="10">The sequence shown here is derived from an EMBL/GenBank/DDBJ whole genome shotgun (WGS) entry which is preliminary data.</text>
</comment>
<dbReference type="SUPFAM" id="SSF48264">
    <property type="entry name" value="Cytochrome P450"/>
    <property type="match status" value="1"/>
</dbReference>
<dbReference type="PRINTS" id="PR00385">
    <property type="entry name" value="P450"/>
</dbReference>
<keyword evidence="7 9" id="KW-0503">Monooxygenase</keyword>
<dbReference type="Pfam" id="PF00067">
    <property type="entry name" value="p450"/>
    <property type="match status" value="1"/>
</dbReference>
<keyword evidence="6 8" id="KW-0408">Iron</keyword>
<dbReference type="GO" id="GO:0004497">
    <property type="term" value="F:monooxygenase activity"/>
    <property type="evidence" value="ECO:0007669"/>
    <property type="project" value="UniProtKB-KW"/>
</dbReference>
<dbReference type="GO" id="GO:0020037">
    <property type="term" value="F:heme binding"/>
    <property type="evidence" value="ECO:0007669"/>
    <property type="project" value="InterPro"/>
</dbReference>
<keyword evidence="3 8" id="KW-0349">Heme</keyword>
<evidence type="ECO:0000256" key="1">
    <source>
        <dbReference type="ARBA" id="ARBA00001971"/>
    </source>
</evidence>
<keyword evidence="4 8" id="KW-0479">Metal-binding</keyword>
<dbReference type="InterPro" id="IPR002401">
    <property type="entry name" value="Cyt_P450_E_grp-I"/>
</dbReference>
<dbReference type="InterPro" id="IPR001128">
    <property type="entry name" value="Cyt_P450"/>
</dbReference>
<comment type="similarity">
    <text evidence="2 9">Belongs to the cytochrome P450 family.</text>
</comment>
<organism evidence="10 11">
    <name type="scientific">Penicillium subrubescens</name>
    <dbReference type="NCBI Taxonomy" id="1316194"/>
    <lineage>
        <taxon>Eukaryota</taxon>
        <taxon>Fungi</taxon>
        <taxon>Dikarya</taxon>
        <taxon>Ascomycota</taxon>
        <taxon>Pezizomycotina</taxon>
        <taxon>Eurotiomycetes</taxon>
        <taxon>Eurotiomycetidae</taxon>
        <taxon>Eurotiales</taxon>
        <taxon>Aspergillaceae</taxon>
        <taxon>Penicillium</taxon>
    </lineage>
</organism>
<dbReference type="STRING" id="1316194.A0A1Q5U9R4"/>
<gene>
    <name evidence="10" type="ORF">PENSUB_5422</name>
</gene>
<keyword evidence="5 9" id="KW-0560">Oxidoreductase</keyword>
<dbReference type="PRINTS" id="PR00463">
    <property type="entry name" value="EP450I"/>
</dbReference>
<evidence type="ECO:0000256" key="2">
    <source>
        <dbReference type="ARBA" id="ARBA00010617"/>
    </source>
</evidence>
<name>A0A1Q5U9R4_9EURO</name>
<protein>
    <submittedName>
        <fullName evidence="10">Trichodiene oxygenase</fullName>
    </submittedName>
</protein>
<evidence type="ECO:0000256" key="9">
    <source>
        <dbReference type="RuleBase" id="RU000461"/>
    </source>
</evidence>
<dbReference type="PANTHER" id="PTHR24305">
    <property type="entry name" value="CYTOCHROME P450"/>
    <property type="match status" value="1"/>
</dbReference>
<keyword evidence="11" id="KW-1185">Reference proteome</keyword>
<dbReference type="EMBL" id="MNBE01000557">
    <property type="protein sequence ID" value="OKP09214.1"/>
    <property type="molecule type" value="Genomic_DNA"/>
</dbReference>